<dbReference type="RefSeq" id="WP_185904097.1">
    <property type="nucleotide sequence ID" value="NZ_JACMSE010000001.1"/>
</dbReference>
<accession>A0A842J9H0</accession>
<protein>
    <recommendedName>
        <fullName evidence="3">YhgE/Pip domain-containing protein</fullName>
    </recommendedName>
</protein>
<dbReference type="InterPro" id="IPR023908">
    <property type="entry name" value="xxxLxxG_rpt"/>
</dbReference>
<gene>
    <name evidence="1" type="ORF">H7313_01940</name>
</gene>
<dbReference type="Proteomes" id="UP000587396">
    <property type="component" value="Unassembled WGS sequence"/>
</dbReference>
<dbReference type="NCBIfam" id="TIGR03057">
    <property type="entry name" value="xxxLxxG_by_4"/>
    <property type="match status" value="2"/>
</dbReference>
<name>A0A842J9H0_9ACTN</name>
<comment type="caution">
    <text evidence="1">The sequence shown here is derived from an EMBL/GenBank/DDBJ whole genome shotgun (WGS) entry which is preliminary data.</text>
</comment>
<evidence type="ECO:0008006" key="3">
    <source>
        <dbReference type="Google" id="ProtNLM"/>
    </source>
</evidence>
<organism evidence="1 2">
    <name type="scientific">Gordonibacter massiliensis</name>
    <name type="common">ex Traore et al. 2017</name>
    <dbReference type="NCBI Taxonomy" id="1841863"/>
    <lineage>
        <taxon>Bacteria</taxon>
        <taxon>Bacillati</taxon>
        <taxon>Actinomycetota</taxon>
        <taxon>Coriobacteriia</taxon>
        <taxon>Eggerthellales</taxon>
        <taxon>Eggerthellaceae</taxon>
        <taxon>Gordonibacter</taxon>
    </lineage>
</organism>
<evidence type="ECO:0000313" key="2">
    <source>
        <dbReference type="Proteomes" id="UP000587396"/>
    </source>
</evidence>
<sequence>MRLLEKNHGEARAPHSARCARTAHVRLGAAFSLALAGTLALYLCGGSFGLVPALAAEGSGSQGAGGTAAGAASSTMASAANDTPKEEVVYARLSAGGAVDSVYVVNVLKPTAAGSVTDFGSYNSVQNLTDASGIQQNGDAVTVDVAGDSLSYQGDLGAAALPWDVSVAYELDGKRVDAADLGGASGKLRITIATKKNASVDPAFFDNYLLQITVPFASDQAKDVSTEDGQIALAGSNTQVTFTGMPGKDGTYQVEAQVSDFSFAGISFAAVPFSMGIETPDTTELVSGFRQLGDGVGQLKTGADGVASGAGSLASGVGQVAGGVNGLASGAGELAGGASGVASGAQGVASGASGLANGLTIYQNELSAQAAELIGKVDQAAADAAQGTYVSASAQFVQAYTVAYTPVYTQAYAENVGSGMPPEQAMGAAMQTASAAASANADVLAAQGALQNALAALVGVNAANAGYGASSQSLAGAASGVGSADNAESLLGGATALAAGASELAGGANSLASGASAFASGANQAASGAGQLASGASELSSGAQQLASGTGTLYQEVQGMPDKVQQEIDAMMASYDKSDFKPVSFTSSKNTNVTLVQFVMSTDPIEAPMQEEPTVEEPEQGIWDRLLALFGLA</sequence>
<reference evidence="1 2" key="1">
    <citation type="submission" date="2020-08" db="EMBL/GenBank/DDBJ databases">
        <authorList>
            <person name="Liu C."/>
            <person name="Sun Q."/>
        </authorList>
    </citation>
    <scope>NUCLEOTIDE SEQUENCE [LARGE SCALE GENOMIC DNA]</scope>
    <source>
        <strain evidence="1 2">N22</strain>
    </source>
</reference>
<proteinExistence type="predicted"/>
<dbReference type="EMBL" id="JACMSE010000001">
    <property type="protein sequence ID" value="MBC2888114.1"/>
    <property type="molecule type" value="Genomic_DNA"/>
</dbReference>
<dbReference type="AlphaFoldDB" id="A0A842J9H0"/>
<evidence type="ECO:0000313" key="1">
    <source>
        <dbReference type="EMBL" id="MBC2888114.1"/>
    </source>
</evidence>
<keyword evidence="2" id="KW-1185">Reference proteome</keyword>